<dbReference type="AlphaFoldDB" id="A0A0F9MVT5"/>
<proteinExistence type="predicted"/>
<sequence length="75" mass="8403">MKRIALLIAVLFVLMATACFPRTYNVQPNQTAIFTDPETLEQILQSDCFQSMSWTIKVEGVTVEKKLEAVVDVAP</sequence>
<protein>
    <submittedName>
        <fullName evidence="1">Uncharacterized protein</fullName>
    </submittedName>
</protein>
<comment type="caution">
    <text evidence="1">The sequence shown here is derived from an EMBL/GenBank/DDBJ whole genome shotgun (WGS) entry which is preliminary data.</text>
</comment>
<gene>
    <name evidence="1" type="ORF">LCGC14_1411670</name>
</gene>
<evidence type="ECO:0000313" key="1">
    <source>
        <dbReference type="EMBL" id="KKM73317.1"/>
    </source>
</evidence>
<dbReference type="PROSITE" id="PS51257">
    <property type="entry name" value="PROKAR_LIPOPROTEIN"/>
    <property type="match status" value="1"/>
</dbReference>
<reference evidence="1" key="1">
    <citation type="journal article" date="2015" name="Nature">
        <title>Complex archaea that bridge the gap between prokaryotes and eukaryotes.</title>
        <authorList>
            <person name="Spang A."/>
            <person name="Saw J.H."/>
            <person name="Jorgensen S.L."/>
            <person name="Zaremba-Niedzwiedzka K."/>
            <person name="Martijn J."/>
            <person name="Lind A.E."/>
            <person name="van Eijk R."/>
            <person name="Schleper C."/>
            <person name="Guy L."/>
            <person name="Ettema T.J."/>
        </authorList>
    </citation>
    <scope>NUCLEOTIDE SEQUENCE</scope>
</reference>
<name>A0A0F9MVT5_9ZZZZ</name>
<accession>A0A0F9MVT5</accession>
<organism evidence="1">
    <name type="scientific">marine sediment metagenome</name>
    <dbReference type="NCBI Taxonomy" id="412755"/>
    <lineage>
        <taxon>unclassified sequences</taxon>
        <taxon>metagenomes</taxon>
        <taxon>ecological metagenomes</taxon>
    </lineage>
</organism>
<dbReference type="EMBL" id="LAZR01009319">
    <property type="protein sequence ID" value="KKM73317.1"/>
    <property type="molecule type" value="Genomic_DNA"/>
</dbReference>